<keyword evidence="6" id="KW-0378">Hydrolase</keyword>
<dbReference type="Pfam" id="PF14709">
    <property type="entry name" value="DND1_DSRM"/>
    <property type="match status" value="1"/>
</dbReference>
<dbReference type="SMART" id="SM00358">
    <property type="entry name" value="DSRM"/>
    <property type="match status" value="2"/>
</dbReference>
<dbReference type="InterPro" id="IPR036389">
    <property type="entry name" value="RNase_III_sf"/>
</dbReference>
<dbReference type="EMBL" id="RXIC02000022">
    <property type="protein sequence ID" value="KAB1215163.1"/>
    <property type="molecule type" value="Genomic_DNA"/>
</dbReference>
<evidence type="ECO:0000313" key="13">
    <source>
        <dbReference type="Proteomes" id="UP000516437"/>
    </source>
</evidence>
<comment type="cofactor">
    <cofactor evidence="2">
        <name>Mg(2+)</name>
        <dbReference type="ChEBI" id="CHEBI:18420"/>
    </cofactor>
</comment>
<keyword evidence="7" id="KW-0460">Magnesium</keyword>
<dbReference type="Proteomes" id="UP000516437">
    <property type="component" value="Chromosome 4"/>
</dbReference>
<keyword evidence="4" id="KW-0479">Metal-binding</keyword>
<dbReference type="GO" id="GO:0003723">
    <property type="term" value="F:RNA binding"/>
    <property type="evidence" value="ECO:0007669"/>
    <property type="project" value="UniProtKB-UniRule"/>
</dbReference>
<evidence type="ECO:0000256" key="8">
    <source>
        <dbReference type="ARBA" id="ARBA00022884"/>
    </source>
</evidence>
<dbReference type="GO" id="GO:0005634">
    <property type="term" value="C:nucleus"/>
    <property type="evidence" value="ECO:0007669"/>
    <property type="project" value="TreeGrafter"/>
</dbReference>
<evidence type="ECO:0000256" key="2">
    <source>
        <dbReference type="ARBA" id="ARBA00001946"/>
    </source>
</evidence>
<name>A0A6A1VQU7_9ROSI</name>
<dbReference type="SUPFAM" id="SSF54768">
    <property type="entry name" value="dsRNA-binding domain-like"/>
    <property type="match status" value="2"/>
</dbReference>
<dbReference type="Gene3D" id="1.10.1520.10">
    <property type="entry name" value="Ribonuclease III domain"/>
    <property type="match status" value="1"/>
</dbReference>
<dbReference type="PANTHER" id="PTHR14950">
    <property type="entry name" value="DICER-RELATED"/>
    <property type="match status" value="1"/>
</dbReference>
<dbReference type="InterPro" id="IPR000999">
    <property type="entry name" value="RNase_III_dom"/>
</dbReference>
<evidence type="ECO:0000256" key="7">
    <source>
        <dbReference type="ARBA" id="ARBA00022842"/>
    </source>
</evidence>
<feature type="domain" description="RNase III" evidence="11">
    <location>
        <begin position="39"/>
        <end position="194"/>
    </location>
</feature>
<comment type="cofactor">
    <cofactor evidence="1">
        <name>Mn(2+)</name>
        <dbReference type="ChEBI" id="CHEBI:29035"/>
    </cofactor>
</comment>
<evidence type="ECO:0000256" key="1">
    <source>
        <dbReference type="ARBA" id="ARBA00001936"/>
    </source>
</evidence>
<dbReference type="SMART" id="SM00535">
    <property type="entry name" value="RIBOc"/>
    <property type="match status" value="1"/>
</dbReference>
<accession>A0A6A1VQU7</accession>
<comment type="caution">
    <text evidence="12">The sequence shown here is derived from an EMBL/GenBank/DDBJ whole genome shotgun (WGS) entry which is preliminary data.</text>
</comment>
<dbReference type="AlphaFoldDB" id="A0A6A1VQU7"/>
<evidence type="ECO:0000256" key="5">
    <source>
        <dbReference type="ARBA" id="ARBA00022759"/>
    </source>
</evidence>
<evidence type="ECO:0000313" key="12">
    <source>
        <dbReference type="EMBL" id="KAB1215163.1"/>
    </source>
</evidence>
<keyword evidence="13" id="KW-1185">Reference proteome</keyword>
<feature type="domain" description="DRBM" evidence="10">
    <location>
        <begin position="302"/>
        <end position="375"/>
    </location>
</feature>
<feature type="domain" description="DRBM" evidence="10">
    <location>
        <begin position="222"/>
        <end position="285"/>
    </location>
</feature>
<dbReference type="FunFam" id="1.10.1520.10:FF:000004">
    <property type="entry name" value="Endoribonuclease dicer-like 1"/>
    <property type="match status" value="1"/>
</dbReference>
<keyword evidence="5" id="KW-0255">Endonuclease</keyword>
<dbReference type="GO" id="GO:0004525">
    <property type="term" value="F:ribonuclease III activity"/>
    <property type="evidence" value="ECO:0007669"/>
    <property type="project" value="InterPro"/>
</dbReference>
<evidence type="ECO:0000259" key="11">
    <source>
        <dbReference type="PROSITE" id="PS50142"/>
    </source>
</evidence>
<dbReference type="PROSITE" id="PS50142">
    <property type="entry name" value="RNASE_3_2"/>
    <property type="match status" value="1"/>
</dbReference>
<proteinExistence type="predicted"/>
<evidence type="ECO:0000256" key="9">
    <source>
        <dbReference type="PROSITE-ProRule" id="PRU00266"/>
    </source>
</evidence>
<dbReference type="OrthoDB" id="416741at2759"/>
<evidence type="ECO:0000256" key="3">
    <source>
        <dbReference type="ARBA" id="ARBA00022722"/>
    </source>
</evidence>
<evidence type="ECO:0000256" key="4">
    <source>
        <dbReference type="ARBA" id="ARBA00022723"/>
    </source>
</evidence>
<evidence type="ECO:0000256" key="6">
    <source>
        <dbReference type="ARBA" id="ARBA00022801"/>
    </source>
</evidence>
<keyword evidence="8 9" id="KW-0694">RNA-binding</keyword>
<sequence length="379" mass="42189">MTNAIDPRLDIFTPWCAGLLSATPPATLPTPSAYMEGAIAAIETIMSYSFRDKTLLEEALTHSSYTEFRSYQRLEFVGDAALGLALSNYVFLAYPHLDPGQLSLLRAANISTEKLARVAVRNGLYRYIRHNAAALDDKNRIRRRLFQLESHDLSFVDAVSKEDDTVVYGGAMKAPKILADIVESVAAAVYVDVNFDLQRFWVIFRGLLEPFVTLEDLQQQPQPVTMLFELCQKQGKQVDIKHWRNRAKNVASIYVDGTFVASGSSEHREMAKLNAAKHALHKLSISIPSNVGAFDSSVGIKGAKQKLHELCGKKKWPKPKYSIEKDEGPAHDKKFVCSVQIATVDGCLYMVGDEKSRVKDAYNSAASCLIRALRESNSR</sequence>
<dbReference type="Gene3D" id="3.30.160.20">
    <property type="match status" value="2"/>
</dbReference>
<dbReference type="GO" id="GO:0046872">
    <property type="term" value="F:metal ion binding"/>
    <property type="evidence" value="ECO:0007669"/>
    <property type="project" value="UniProtKB-KW"/>
</dbReference>
<dbReference type="GO" id="GO:0005737">
    <property type="term" value="C:cytoplasm"/>
    <property type="evidence" value="ECO:0007669"/>
    <property type="project" value="TreeGrafter"/>
</dbReference>
<dbReference type="SUPFAM" id="SSF69065">
    <property type="entry name" value="RNase III domain-like"/>
    <property type="match status" value="1"/>
</dbReference>
<keyword evidence="3" id="KW-0540">Nuclease</keyword>
<organism evidence="12 13">
    <name type="scientific">Morella rubra</name>
    <name type="common">Chinese bayberry</name>
    <dbReference type="NCBI Taxonomy" id="262757"/>
    <lineage>
        <taxon>Eukaryota</taxon>
        <taxon>Viridiplantae</taxon>
        <taxon>Streptophyta</taxon>
        <taxon>Embryophyta</taxon>
        <taxon>Tracheophyta</taxon>
        <taxon>Spermatophyta</taxon>
        <taxon>Magnoliopsida</taxon>
        <taxon>eudicotyledons</taxon>
        <taxon>Gunneridae</taxon>
        <taxon>Pentapetalae</taxon>
        <taxon>rosids</taxon>
        <taxon>fabids</taxon>
        <taxon>Fagales</taxon>
        <taxon>Myricaceae</taxon>
        <taxon>Morella</taxon>
    </lineage>
</organism>
<dbReference type="InterPro" id="IPR014720">
    <property type="entry name" value="dsRBD_dom"/>
</dbReference>
<reference evidence="12 13" key="1">
    <citation type="journal article" date="2019" name="Plant Biotechnol. J.">
        <title>The red bayberry genome and genetic basis of sex determination.</title>
        <authorList>
            <person name="Jia H.M."/>
            <person name="Jia H.J."/>
            <person name="Cai Q.L."/>
            <person name="Wang Y."/>
            <person name="Zhao H.B."/>
            <person name="Yang W.F."/>
            <person name="Wang G.Y."/>
            <person name="Li Y.H."/>
            <person name="Zhan D.L."/>
            <person name="Shen Y.T."/>
            <person name="Niu Q.F."/>
            <person name="Chang L."/>
            <person name="Qiu J."/>
            <person name="Zhao L."/>
            <person name="Xie H.B."/>
            <person name="Fu W.Y."/>
            <person name="Jin J."/>
            <person name="Li X.W."/>
            <person name="Jiao Y."/>
            <person name="Zhou C.C."/>
            <person name="Tu T."/>
            <person name="Chai C.Y."/>
            <person name="Gao J.L."/>
            <person name="Fan L.J."/>
            <person name="van de Weg E."/>
            <person name="Wang J.Y."/>
            <person name="Gao Z.S."/>
        </authorList>
    </citation>
    <scope>NUCLEOTIDE SEQUENCE [LARGE SCALE GENOMIC DNA]</scope>
    <source>
        <tissue evidence="12">Leaves</tissue>
    </source>
</reference>
<dbReference type="Pfam" id="PF00035">
    <property type="entry name" value="dsrm"/>
    <property type="match status" value="1"/>
</dbReference>
<gene>
    <name evidence="12" type="ORF">CJ030_MR4G001393</name>
</gene>
<dbReference type="CDD" id="cd00593">
    <property type="entry name" value="RIBOc"/>
    <property type="match status" value="1"/>
</dbReference>
<protein>
    <submittedName>
        <fullName evidence="12">Ribonuclease 3-like protein 2</fullName>
    </submittedName>
</protein>
<dbReference type="GO" id="GO:0030422">
    <property type="term" value="P:siRNA processing"/>
    <property type="evidence" value="ECO:0007669"/>
    <property type="project" value="TreeGrafter"/>
</dbReference>
<dbReference type="Pfam" id="PF00636">
    <property type="entry name" value="Ribonuclease_3"/>
    <property type="match status" value="1"/>
</dbReference>
<dbReference type="PROSITE" id="PS50137">
    <property type="entry name" value="DS_RBD"/>
    <property type="match status" value="2"/>
</dbReference>
<evidence type="ECO:0000259" key="10">
    <source>
        <dbReference type="PROSITE" id="PS50137"/>
    </source>
</evidence>
<dbReference type="PROSITE" id="PS00517">
    <property type="entry name" value="RNASE_3_1"/>
    <property type="match status" value="1"/>
</dbReference>
<dbReference type="PANTHER" id="PTHR14950:SF49">
    <property type="entry name" value="RIBONUCLEASE 3-LIKE PROTEIN 2-RELATED"/>
    <property type="match status" value="1"/>
</dbReference>